<proteinExistence type="inferred from homology"/>
<gene>
    <name evidence="14" type="ORF">Anas_00910</name>
</gene>
<dbReference type="PANTHER" id="PTHR45758:SF20">
    <property type="entry name" value="MITOFERRIN-2"/>
    <property type="match status" value="1"/>
</dbReference>
<dbReference type="EMBL" id="SEYY01021290">
    <property type="protein sequence ID" value="KAB7496506.1"/>
    <property type="molecule type" value="Genomic_DNA"/>
</dbReference>
<feature type="repeat" description="Solcar" evidence="12">
    <location>
        <begin position="158"/>
        <end position="251"/>
    </location>
</feature>
<evidence type="ECO:0000256" key="11">
    <source>
        <dbReference type="ARBA" id="ARBA00023136"/>
    </source>
</evidence>
<accession>A0A5N5SQX3</accession>
<evidence type="ECO:0000256" key="12">
    <source>
        <dbReference type="PROSITE-ProRule" id="PRU00282"/>
    </source>
</evidence>
<dbReference type="OrthoDB" id="43906at2759"/>
<evidence type="ECO:0000256" key="2">
    <source>
        <dbReference type="ARBA" id="ARBA00006375"/>
    </source>
</evidence>
<keyword evidence="8" id="KW-0408">Iron</keyword>
<protein>
    <submittedName>
        <fullName evidence="14">Mitoferrin-2</fullName>
    </submittedName>
</protein>
<evidence type="ECO:0000313" key="14">
    <source>
        <dbReference type="EMBL" id="KAB7496506.1"/>
    </source>
</evidence>
<sequence>MQSLSPSPEADYRSVRDGLRKMVNTEGIMRTIRGVNAVVLGAGPAHAMYFSAYEGIKTKLGSKKGIHTHFANATAGCGATLLHDAIMVPSEVIKQRMQMFNSPYRSCFDCMCKLYCEEGMRAFYRSYTTQMLMNLPFHASHIVMYEKMSQILNPSREYNPKVHMIAGAGAGAIASALTTPLDMCKTLLNTQESATLNQVNQTRVVGILDAFKTIYRMQGASGFLRGMHARVLYQMPGTAISWSTYELFKHLLKTNKIRNDSPHNLQELVNDDVVKSKKVLEKPETFHHQHTSYDGGTSVTRFGTEKLYAIGSSSSNTVEQIRNLPVTPSLTASCSAADKRNLFSK</sequence>
<dbReference type="Proteomes" id="UP000326759">
    <property type="component" value="Unassembled WGS sequence"/>
</dbReference>
<comment type="subcellular location">
    <subcellularLocation>
        <location evidence="1">Mitochondrion inner membrane</location>
        <topology evidence="1">Multi-pass membrane protein</topology>
    </subcellularLocation>
</comment>
<evidence type="ECO:0000256" key="4">
    <source>
        <dbReference type="ARBA" id="ARBA00022496"/>
    </source>
</evidence>
<evidence type="ECO:0000256" key="6">
    <source>
        <dbReference type="ARBA" id="ARBA00022792"/>
    </source>
</evidence>
<feature type="repeat" description="Solcar" evidence="12">
    <location>
        <begin position="1"/>
        <end position="59"/>
    </location>
</feature>
<dbReference type="AlphaFoldDB" id="A0A5N5SQX3"/>
<dbReference type="GO" id="GO:0005743">
    <property type="term" value="C:mitochondrial inner membrane"/>
    <property type="evidence" value="ECO:0007669"/>
    <property type="project" value="UniProtKB-SubCell"/>
</dbReference>
<comment type="similarity">
    <text evidence="2 13">Belongs to the mitochondrial carrier (TC 2.A.29) family.</text>
</comment>
<keyword evidence="4" id="KW-0410">Iron transport</keyword>
<evidence type="ECO:0000256" key="13">
    <source>
        <dbReference type="RuleBase" id="RU000488"/>
    </source>
</evidence>
<keyword evidence="15" id="KW-1185">Reference proteome</keyword>
<evidence type="ECO:0000256" key="10">
    <source>
        <dbReference type="ARBA" id="ARBA00023128"/>
    </source>
</evidence>
<organism evidence="14 15">
    <name type="scientific">Armadillidium nasatum</name>
    <dbReference type="NCBI Taxonomy" id="96803"/>
    <lineage>
        <taxon>Eukaryota</taxon>
        <taxon>Metazoa</taxon>
        <taxon>Ecdysozoa</taxon>
        <taxon>Arthropoda</taxon>
        <taxon>Crustacea</taxon>
        <taxon>Multicrustacea</taxon>
        <taxon>Malacostraca</taxon>
        <taxon>Eumalacostraca</taxon>
        <taxon>Peracarida</taxon>
        <taxon>Isopoda</taxon>
        <taxon>Oniscidea</taxon>
        <taxon>Crinocheta</taxon>
        <taxon>Armadillidiidae</taxon>
        <taxon>Armadillidium</taxon>
    </lineage>
</organism>
<comment type="caution">
    <text evidence="14">The sequence shown here is derived from an EMBL/GenBank/DDBJ whole genome shotgun (WGS) entry which is preliminary data.</text>
</comment>
<reference evidence="14 15" key="1">
    <citation type="journal article" date="2019" name="PLoS Biol.">
        <title>Sex chromosomes control vertical transmission of feminizing Wolbachia symbionts in an isopod.</title>
        <authorList>
            <person name="Becking T."/>
            <person name="Chebbi M.A."/>
            <person name="Giraud I."/>
            <person name="Moumen B."/>
            <person name="Laverre T."/>
            <person name="Caubet Y."/>
            <person name="Peccoud J."/>
            <person name="Gilbert C."/>
            <person name="Cordaux R."/>
        </authorList>
    </citation>
    <scope>NUCLEOTIDE SEQUENCE [LARGE SCALE GENOMIC DNA]</scope>
    <source>
        <strain evidence="14">ANa2</strain>
        <tissue evidence="14">Whole body excluding digestive tract and cuticle</tissue>
    </source>
</reference>
<evidence type="ECO:0000256" key="1">
    <source>
        <dbReference type="ARBA" id="ARBA00004448"/>
    </source>
</evidence>
<keyword evidence="9" id="KW-0406">Ion transport</keyword>
<keyword evidence="7" id="KW-1133">Transmembrane helix</keyword>
<dbReference type="PANTHER" id="PTHR45758">
    <property type="entry name" value="MITOFERRIN-1-RELATED"/>
    <property type="match status" value="1"/>
</dbReference>
<feature type="repeat" description="Solcar" evidence="12">
    <location>
        <begin position="67"/>
        <end position="151"/>
    </location>
</feature>
<dbReference type="Gene3D" id="1.50.40.10">
    <property type="entry name" value="Mitochondrial carrier domain"/>
    <property type="match status" value="2"/>
</dbReference>
<keyword evidence="3 13" id="KW-0813">Transport</keyword>
<dbReference type="InterPro" id="IPR018108">
    <property type="entry name" value="MCP_transmembrane"/>
</dbReference>
<dbReference type="Pfam" id="PF00153">
    <property type="entry name" value="Mito_carr"/>
    <property type="match status" value="3"/>
</dbReference>
<name>A0A5N5SQX3_9CRUS</name>
<dbReference type="GO" id="GO:0048250">
    <property type="term" value="P:iron import into the mitochondrion"/>
    <property type="evidence" value="ECO:0007669"/>
    <property type="project" value="TreeGrafter"/>
</dbReference>
<keyword evidence="10" id="KW-0496">Mitochondrion</keyword>
<dbReference type="PROSITE" id="PS50920">
    <property type="entry name" value="SOLCAR"/>
    <property type="match status" value="3"/>
</dbReference>
<evidence type="ECO:0000256" key="8">
    <source>
        <dbReference type="ARBA" id="ARBA00023004"/>
    </source>
</evidence>
<evidence type="ECO:0000256" key="7">
    <source>
        <dbReference type="ARBA" id="ARBA00022989"/>
    </source>
</evidence>
<dbReference type="GO" id="GO:0015093">
    <property type="term" value="F:ferrous iron transmembrane transporter activity"/>
    <property type="evidence" value="ECO:0007669"/>
    <property type="project" value="TreeGrafter"/>
</dbReference>
<evidence type="ECO:0000256" key="9">
    <source>
        <dbReference type="ARBA" id="ARBA00023065"/>
    </source>
</evidence>
<dbReference type="SUPFAM" id="SSF103506">
    <property type="entry name" value="Mitochondrial carrier"/>
    <property type="match status" value="1"/>
</dbReference>
<evidence type="ECO:0000313" key="15">
    <source>
        <dbReference type="Proteomes" id="UP000326759"/>
    </source>
</evidence>
<keyword evidence="5 12" id="KW-0812">Transmembrane</keyword>
<dbReference type="InterPro" id="IPR023395">
    <property type="entry name" value="MCP_dom_sf"/>
</dbReference>
<keyword evidence="6" id="KW-0999">Mitochondrion inner membrane</keyword>
<evidence type="ECO:0000256" key="5">
    <source>
        <dbReference type="ARBA" id="ARBA00022692"/>
    </source>
</evidence>
<evidence type="ECO:0000256" key="3">
    <source>
        <dbReference type="ARBA" id="ARBA00022448"/>
    </source>
</evidence>
<keyword evidence="11 12" id="KW-0472">Membrane</keyword>